<evidence type="ECO:0000256" key="6">
    <source>
        <dbReference type="ARBA" id="ARBA00023157"/>
    </source>
</evidence>
<evidence type="ECO:0000259" key="10">
    <source>
        <dbReference type="Pfam" id="PF00135"/>
    </source>
</evidence>
<dbReference type="Pfam" id="PF00135">
    <property type="entry name" value="COesterase"/>
    <property type="match status" value="1"/>
</dbReference>
<feature type="domain" description="Carboxylesterase type B" evidence="10">
    <location>
        <begin position="1"/>
        <end position="331"/>
    </location>
</feature>
<evidence type="ECO:0000313" key="11">
    <source>
        <dbReference type="EMBL" id="JAT38204.1"/>
    </source>
</evidence>
<proteinExistence type="inferred from homology"/>
<dbReference type="InterPro" id="IPR051093">
    <property type="entry name" value="Neuroligin/BSAL"/>
</dbReference>
<comment type="similarity">
    <text evidence="2">Belongs to the type-B carboxylesterase/lipase family.</text>
</comment>
<keyword evidence="6" id="KW-1015">Disulfide bond</keyword>
<dbReference type="GO" id="GO:0005886">
    <property type="term" value="C:plasma membrane"/>
    <property type="evidence" value="ECO:0007669"/>
    <property type="project" value="UniProtKB-SubCell"/>
</dbReference>
<evidence type="ECO:0000256" key="9">
    <source>
        <dbReference type="SAM" id="Phobius"/>
    </source>
</evidence>
<feature type="compositionally biased region" description="Basic and acidic residues" evidence="8">
    <location>
        <begin position="345"/>
        <end position="363"/>
    </location>
</feature>
<gene>
    <name evidence="11" type="ORF">g.23668</name>
</gene>
<evidence type="ECO:0000256" key="5">
    <source>
        <dbReference type="ARBA" id="ARBA00023136"/>
    </source>
</evidence>
<evidence type="ECO:0000256" key="8">
    <source>
        <dbReference type="SAM" id="MobiDB-lite"/>
    </source>
</evidence>
<feature type="region of interest" description="Disordered" evidence="8">
    <location>
        <begin position="451"/>
        <end position="472"/>
    </location>
</feature>
<reference evidence="11" key="1">
    <citation type="submission" date="2015-11" db="EMBL/GenBank/DDBJ databases">
        <title>De novo transcriptome assembly of four potential Pierce s Disease insect vectors from Arizona vineyards.</title>
        <authorList>
            <person name="Tassone E.E."/>
        </authorList>
    </citation>
    <scope>NUCLEOTIDE SEQUENCE</scope>
</reference>
<keyword evidence="3" id="KW-1003">Cell membrane</keyword>
<feature type="region of interest" description="Disordered" evidence="8">
    <location>
        <begin position="345"/>
        <end position="411"/>
    </location>
</feature>
<keyword evidence="7" id="KW-0325">Glycoprotein</keyword>
<evidence type="ECO:0000256" key="3">
    <source>
        <dbReference type="ARBA" id="ARBA00022475"/>
    </source>
</evidence>
<accession>A0A1B6MQI8</accession>
<evidence type="ECO:0000256" key="1">
    <source>
        <dbReference type="ARBA" id="ARBA00004251"/>
    </source>
</evidence>
<keyword evidence="9" id="KW-1133">Transmembrane helix</keyword>
<name>A0A1B6MQI8_9HEMI</name>
<sequence length="584" mass="65949">WALVREPARYTRQVARHVDCPLDLQLLQCLRERPLELLLSAPVEAPEFLTAFGPSVDGVVIGGRGLGDENDDIHLPQGSGPIHFHNFLSLNNPAFRKSMVAKMSRYDLLLGMVKLEAYFSFTAEDVQYGIESDRKARIMRTFVKNTYRYHLSEILATVVNEYTDWERPVQHPSNIRDETMDALSDALVVAPLVHTADLHSPTRSTGSYMYVFDYQTRLGDYPQKQGCIHGEELPYVFGAPLVSSMMHFPRNFTKTEVQLSEATLDYWTNFVKTGNPNQGTEIDLPLGIRLERQKIKNIDWLTYDRIHKRYLLLDMKPKLKSHYRAHRLSFWLHLVPDLHHPGGDDVPRCHHQLDNDDPIHQDSEVTPSKKTYSPPPKQHKESISPLKNSSLDNPPMVMVASSKGSPRRPREDGFAAYSTTLTITLAVGCSLLFLNVVAFLLVFYRQNRDRRKSSRHSSRVTSESLEKSLERRLENGGPMATICVTSGATELSTVETILTPTPTPILRGSGRDLRLLVLQAPQDVSPPCELQEPLDVRPPLPPKTSRLSPQVATETQPLLSANTHLISGPHGTLTRIKEEDVLRV</sequence>
<comment type="subcellular location">
    <subcellularLocation>
        <location evidence="1">Cell membrane</location>
        <topology evidence="1">Single-pass type I membrane protein</topology>
    </subcellularLocation>
</comment>
<dbReference type="InterPro" id="IPR002018">
    <property type="entry name" value="CarbesteraseB"/>
</dbReference>
<dbReference type="Gene3D" id="3.40.50.1820">
    <property type="entry name" value="alpha/beta hydrolase"/>
    <property type="match status" value="1"/>
</dbReference>
<dbReference type="GO" id="GO:0042043">
    <property type="term" value="F:neurexin family protein binding"/>
    <property type="evidence" value="ECO:0007669"/>
    <property type="project" value="InterPro"/>
</dbReference>
<keyword evidence="5 9" id="KW-0472">Membrane</keyword>
<keyword evidence="4" id="KW-0130">Cell adhesion</keyword>
<dbReference type="GO" id="GO:0007155">
    <property type="term" value="P:cell adhesion"/>
    <property type="evidence" value="ECO:0007669"/>
    <property type="project" value="UniProtKB-KW"/>
</dbReference>
<protein>
    <recommendedName>
        <fullName evidence="10">Carboxylesterase type B domain-containing protein</fullName>
    </recommendedName>
</protein>
<dbReference type="InterPro" id="IPR000460">
    <property type="entry name" value="Nlgn"/>
</dbReference>
<dbReference type="InterPro" id="IPR029058">
    <property type="entry name" value="AB_hydrolase_fold"/>
</dbReference>
<dbReference type="AlphaFoldDB" id="A0A1B6MQI8"/>
<dbReference type="SUPFAM" id="SSF53474">
    <property type="entry name" value="alpha/beta-Hydrolases"/>
    <property type="match status" value="1"/>
</dbReference>
<dbReference type="PRINTS" id="PR01090">
    <property type="entry name" value="NEUROLIGIN"/>
</dbReference>
<keyword evidence="9" id="KW-0812">Transmembrane</keyword>
<feature type="transmembrane region" description="Helical" evidence="9">
    <location>
        <begin position="414"/>
        <end position="444"/>
    </location>
</feature>
<dbReference type="PANTHER" id="PTHR43903">
    <property type="entry name" value="NEUROLIGIN"/>
    <property type="match status" value="1"/>
</dbReference>
<evidence type="ECO:0000256" key="4">
    <source>
        <dbReference type="ARBA" id="ARBA00022889"/>
    </source>
</evidence>
<feature type="non-terminal residue" evidence="11">
    <location>
        <position position="1"/>
    </location>
</feature>
<dbReference type="EMBL" id="GEBQ01001773">
    <property type="protein sequence ID" value="JAT38204.1"/>
    <property type="molecule type" value="Transcribed_RNA"/>
</dbReference>
<evidence type="ECO:0000256" key="7">
    <source>
        <dbReference type="ARBA" id="ARBA00023180"/>
    </source>
</evidence>
<organism evidence="11">
    <name type="scientific">Graphocephala atropunctata</name>
    <dbReference type="NCBI Taxonomy" id="36148"/>
    <lineage>
        <taxon>Eukaryota</taxon>
        <taxon>Metazoa</taxon>
        <taxon>Ecdysozoa</taxon>
        <taxon>Arthropoda</taxon>
        <taxon>Hexapoda</taxon>
        <taxon>Insecta</taxon>
        <taxon>Pterygota</taxon>
        <taxon>Neoptera</taxon>
        <taxon>Paraneoptera</taxon>
        <taxon>Hemiptera</taxon>
        <taxon>Auchenorrhyncha</taxon>
        <taxon>Membracoidea</taxon>
        <taxon>Cicadellidae</taxon>
        <taxon>Cicadellinae</taxon>
        <taxon>Cicadellini</taxon>
        <taxon>Graphocephala</taxon>
    </lineage>
</organism>
<evidence type="ECO:0000256" key="2">
    <source>
        <dbReference type="ARBA" id="ARBA00005964"/>
    </source>
</evidence>